<keyword evidence="1" id="KW-0175">Coiled coil</keyword>
<dbReference type="VEuPathDB" id="FungiDB:FUN_017510"/>
<dbReference type="EMBL" id="LLXI01000731">
    <property type="protein sequence ID" value="PKY49338.1"/>
    <property type="molecule type" value="Genomic_DNA"/>
</dbReference>
<feature type="coiled-coil region" evidence="1">
    <location>
        <begin position="62"/>
        <end position="101"/>
    </location>
</feature>
<accession>A0A2I1GRR7</accession>
<gene>
    <name evidence="2" type="ORF">RhiirA4_422869</name>
</gene>
<proteinExistence type="predicted"/>
<dbReference type="AlphaFoldDB" id="A0A2I1GRR7"/>
<dbReference type="VEuPathDB" id="FungiDB:RhiirA1_469690"/>
<dbReference type="Proteomes" id="UP000234323">
    <property type="component" value="Unassembled WGS sequence"/>
</dbReference>
<comment type="caution">
    <text evidence="2">The sequence shown here is derived from an EMBL/GenBank/DDBJ whole genome shotgun (WGS) entry which is preliminary data.</text>
</comment>
<evidence type="ECO:0000256" key="1">
    <source>
        <dbReference type="SAM" id="Coils"/>
    </source>
</evidence>
<evidence type="ECO:0000313" key="3">
    <source>
        <dbReference type="Proteomes" id="UP000234323"/>
    </source>
</evidence>
<organism evidence="2 3">
    <name type="scientific">Rhizophagus irregularis</name>
    <dbReference type="NCBI Taxonomy" id="588596"/>
    <lineage>
        <taxon>Eukaryota</taxon>
        <taxon>Fungi</taxon>
        <taxon>Fungi incertae sedis</taxon>
        <taxon>Mucoromycota</taxon>
        <taxon>Glomeromycotina</taxon>
        <taxon>Glomeromycetes</taxon>
        <taxon>Glomerales</taxon>
        <taxon>Glomeraceae</taxon>
        <taxon>Rhizophagus</taxon>
    </lineage>
</organism>
<reference evidence="2 3" key="1">
    <citation type="submission" date="2015-10" db="EMBL/GenBank/DDBJ databases">
        <title>Genome analyses suggest a sexual origin of heterokaryosis in a supposedly ancient asexual fungus.</title>
        <authorList>
            <person name="Ropars J."/>
            <person name="Sedzielewska K."/>
            <person name="Noel J."/>
            <person name="Charron P."/>
            <person name="Farinelli L."/>
            <person name="Marton T."/>
            <person name="Kruger M."/>
            <person name="Pelin A."/>
            <person name="Brachmann A."/>
            <person name="Corradi N."/>
        </authorList>
    </citation>
    <scope>NUCLEOTIDE SEQUENCE [LARGE SCALE GENOMIC DNA]</scope>
    <source>
        <strain evidence="2 3">A4</strain>
    </source>
</reference>
<keyword evidence="3" id="KW-1185">Reference proteome</keyword>
<evidence type="ECO:0000313" key="2">
    <source>
        <dbReference type="EMBL" id="PKY49338.1"/>
    </source>
</evidence>
<sequence length="157" mass="18970">MKTKDFMENYIIIKELDDEEIIKELRRWYSTNITECSLCNKMILTKEAVEYNNKEFIKRICKRCYEKELENSENENELNNETEIEKRLERLKNLIKVLEIEVSDGKLLRLISMEYKDVDILNADFIKLFQKYKNEADKEIKFILPFENEIENLLING</sequence>
<name>A0A2I1GRR7_9GLOM</name>
<protein>
    <submittedName>
        <fullName evidence="2">Uncharacterized protein</fullName>
    </submittedName>
</protein>